<dbReference type="GeneID" id="25900803"/>
<feature type="region of interest" description="Disordered" evidence="1">
    <location>
        <begin position="1"/>
        <end position="44"/>
    </location>
</feature>
<sequence length="277" mass="30783">MLQAAHKGIPLPLPETAAQPPPRIPERPSSSPRPRDLSPFRANNRMQPRVHLAALLRAERHARVVIFDIGETSVRNVISVTRRAFSISVPAEPTQSQQYVQRWLYHNGRGNGFTLTGGGRVDQSWYPGQLCEDLPVSIYNNTGARPAMLSRGFAAAHQFEITTMEQLYHTGYGGNGTMALIFYKEAKILLEVLDIEGRATHHETSSICLVIAPCGILLGLDTMRHEHLVTMWDESMLPPTFCLQLPKLLQSGSFPGIIPPPGNPLQSMNYQLQPIYS</sequence>
<dbReference type="Proteomes" id="UP000054560">
    <property type="component" value="Unassembled WGS sequence"/>
</dbReference>
<accession>A0A0L0GFH8</accession>
<proteinExistence type="predicted"/>
<gene>
    <name evidence="2" type="ORF">SARC_00299</name>
</gene>
<dbReference type="AlphaFoldDB" id="A0A0L0GFH8"/>
<evidence type="ECO:0000256" key="1">
    <source>
        <dbReference type="SAM" id="MobiDB-lite"/>
    </source>
</evidence>
<evidence type="ECO:0000313" key="3">
    <source>
        <dbReference type="Proteomes" id="UP000054560"/>
    </source>
</evidence>
<organism evidence="2 3">
    <name type="scientific">Sphaeroforma arctica JP610</name>
    <dbReference type="NCBI Taxonomy" id="667725"/>
    <lineage>
        <taxon>Eukaryota</taxon>
        <taxon>Ichthyosporea</taxon>
        <taxon>Ichthyophonida</taxon>
        <taxon>Sphaeroforma</taxon>
    </lineage>
</organism>
<protein>
    <submittedName>
        <fullName evidence="2">Uncharacterized protein</fullName>
    </submittedName>
</protein>
<keyword evidence="3" id="KW-1185">Reference proteome</keyword>
<evidence type="ECO:0000313" key="2">
    <source>
        <dbReference type="EMBL" id="KNC87599.1"/>
    </source>
</evidence>
<name>A0A0L0GFH8_9EUKA</name>
<dbReference type="EMBL" id="KQ241604">
    <property type="protein sequence ID" value="KNC87599.1"/>
    <property type="molecule type" value="Genomic_DNA"/>
</dbReference>
<dbReference type="RefSeq" id="XP_014161501.1">
    <property type="nucleotide sequence ID" value="XM_014306026.1"/>
</dbReference>
<reference evidence="2 3" key="1">
    <citation type="submission" date="2011-02" db="EMBL/GenBank/DDBJ databases">
        <title>The Genome Sequence of Sphaeroforma arctica JP610.</title>
        <authorList>
            <consortium name="The Broad Institute Genome Sequencing Platform"/>
            <person name="Russ C."/>
            <person name="Cuomo C."/>
            <person name="Young S.K."/>
            <person name="Zeng Q."/>
            <person name="Gargeya S."/>
            <person name="Alvarado L."/>
            <person name="Berlin A."/>
            <person name="Chapman S.B."/>
            <person name="Chen Z."/>
            <person name="Freedman E."/>
            <person name="Gellesch M."/>
            <person name="Goldberg J."/>
            <person name="Griggs A."/>
            <person name="Gujja S."/>
            <person name="Heilman E."/>
            <person name="Heiman D."/>
            <person name="Howarth C."/>
            <person name="Mehta T."/>
            <person name="Neiman D."/>
            <person name="Pearson M."/>
            <person name="Roberts A."/>
            <person name="Saif S."/>
            <person name="Shea T."/>
            <person name="Shenoy N."/>
            <person name="Sisk P."/>
            <person name="Stolte C."/>
            <person name="Sykes S."/>
            <person name="White J."/>
            <person name="Yandava C."/>
            <person name="Burger G."/>
            <person name="Gray M.W."/>
            <person name="Holland P.W.H."/>
            <person name="King N."/>
            <person name="Lang F.B.F."/>
            <person name="Roger A.J."/>
            <person name="Ruiz-Trillo I."/>
            <person name="Haas B."/>
            <person name="Nusbaum C."/>
            <person name="Birren B."/>
        </authorList>
    </citation>
    <scope>NUCLEOTIDE SEQUENCE [LARGE SCALE GENOMIC DNA]</scope>
    <source>
        <strain evidence="2 3">JP610</strain>
    </source>
</reference>